<dbReference type="SUPFAM" id="SSF52091">
    <property type="entry name" value="SpoIIaa-like"/>
    <property type="match status" value="1"/>
</dbReference>
<dbReference type="Proteomes" id="UP001183586">
    <property type="component" value="Unassembled WGS sequence"/>
</dbReference>
<dbReference type="CDD" id="cd07043">
    <property type="entry name" value="STAS_anti-anti-sigma_factors"/>
    <property type="match status" value="1"/>
</dbReference>
<organism evidence="2 3">
    <name type="scientific">Streptomyces dubilierae</name>
    <dbReference type="NCBI Taxonomy" id="3075533"/>
    <lineage>
        <taxon>Bacteria</taxon>
        <taxon>Bacillati</taxon>
        <taxon>Actinomycetota</taxon>
        <taxon>Actinomycetes</taxon>
        <taxon>Kitasatosporales</taxon>
        <taxon>Streptomycetaceae</taxon>
        <taxon>Streptomyces</taxon>
    </lineage>
</organism>
<dbReference type="PROSITE" id="PS50801">
    <property type="entry name" value="STAS"/>
    <property type="match status" value="1"/>
</dbReference>
<evidence type="ECO:0000259" key="1">
    <source>
        <dbReference type="PROSITE" id="PS50801"/>
    </source>
</evidence>
<name>A0ABU2P360_9ACTN</name>
<dbReference type="InterPro" id="IPR036513">
    <property type="entry name" value="STAS_dom_sf"/>
</dbReference>
<dbReference type="EMBL" id="JAVREU010000001">
    <property type="protein sequence ID" value="MDT0386577.1"/>
    <property type="molecule type" value="Genomic_DNA"/>
</dbReference>
<proteinExistence type="predicted"/>
<keyword evidence="3" id="KW-1185">Reference proteome</keyword>
<reference evidence="3" key="1">
    <citation type="submission" date="2023-07" db="EMBL/GenBank/DDBJ databases">
        <title>30 novel species of actinomycetes from the DSMZ collection.</title>
        <authorList>
            <person name="Nouioui I."/>
        </authorList>
    </citation>
    <scope>NUCLEOTIDE SEQUENCE [LARGE SCALE GENOMIC DNA]</scope>
    <source>
        <strain evidence="3">DSM 41921</strain>
    </source>
</reference>
<sequence>MTNLPPIQFTVTADREPPTLTVRVAGELDYDTCGELVDAVVRELYDATELRDVRLDFTDLAWIDSSGLSALLMVHRHTSAAGTILHLDHRPGFLERMLELTNVLDHLTATAARADGDERSDDVTEAGAT</sequence>
<feature type="domain" description="STAS" evidence="1">
    <location>
        <begin position="9"/>
        <end position="129"/>
    </location>
</feature>
<dbReference type="InterPro" id="IPR002645">
    <property type="entry name" value="STAS_dom"/>
</dbReference>
<evidence type="ECO:0000313" key="2">
    <source>
        <dbReference type="EMBL" id="MDT0386577.1"/>
    </source>
</evidence>
<dbReference type="Gene3D" id="3.30.750.24">
    <property type="entry name" value="STAS domain"/>
    <property type="match status" value="1"/>
</dbReference>
<protein>
    <submittedName>
        <fullName evidence="2">STAS domain-containing protein</fullName>
    </submittedName>
</protein>
<dbReference type="RefSeq" id="WP_311678984.1">
    <property type="nucleotide sequence ID" value="NZ_JAVREU010000001.1"/>
</dbReference>
<dbReference type="InterPro" id="IPR058548">
    <property type="entry name" value="MlaB-like_STAS"/>
</dbReference>
<gene>
    <name evidence="2" type="ORF">RM641_03990</name>
</gene>
<dbReference type="Pfam" id="PF13466">
    <property type="entry name" value="STAS_2"/>
    <property type="match status" value="1"/>
</dbReference>
<evidence type="ECO:0000313" key="3">
    <source>
        <dbReference type="Proteomes" id="UP001183586"/>
    </source>
</evidence>
<accession>A0ABU2P360</accession>
<comment type="caution">
    <text evidence="2">The sequence shown here is derived from an EMBL/GenBank/DDBJ whole genome shotgun (WGS) entry which is preliminary data.</text>
</comment>